<dbReference type="Proteomes" id="UP001462961">
    <property type="component" value="Unassembled WGS sequence"/>
</dbReference>
<evidence type="ECO:0000259" key="3">
    <source>
        <dbReference type="PROSITE" id="PS50943"/>
    </source>
</evidence>
<keyword evidence="5" id="KW-1185">Reference proteome</keyword>
<evidence type="ECO:0000313" key="5">
    <source>
        <dbReference type="Proteomes" id="UP001462961"/>
    </source>
</evidence>
<evidence type="ECO:0000256" key="2">
    <source>
        <dbReference type="SAM" id="MobiDB-lite"/>
    </source>
</evidence>
<dbReference type="EMBL" id="JAYLVJ010000001">
    <property type="protein sequence ID" value="MEO1752503.1"/>
    <property type="molecule type" value="Genomic_DNA"/>
</dbReference>
<dbReference type="CDD" id="cd00093">
    <property type="entry name" value="HTH_XRE"/>
    <property type="match status" value="1"/>
</dbReference>
<gene>
    <name evidence="4" type="ORF">VOI32_00980</name>
</gene>
<dbReference type="PANTHER" id="PTHR46797">
    <property type="entry name" value="HTH-TYPE TRANSCRIPTIONAL REGULATOR"/>
    <property type="match status" value="1"/>
</dbReference>
<dbReference type="InterPro" id="IPR010982">
    <property type="entry name" value="Lambda_DNA-bd_dom_sf"/>
</dbReference>
<reference evidence="4 5" key="1">
    <citation type="submission" date="2024-01" db="EMBL/GenBank/DDBJ databases">
        <title>The diversity of rhizobia nodulating Mimosa spp. in eleven states of Brazil covering several biomes is determined by host plant, location, and edaphic factors.</title>
        <authorList>
            <person name="Rouws L."/>
            <person name="Barauna A."/>
            <person name="Beukes C."/>
            <person name="De Faria S.M."/>
            <person name="Gross E."/>
            <person name="Dos Reis Junior F.B."/>
            <person name="Simon M."/>
            <person name="Maluk M."/>
            <person name="Odee D.W."/>
            <person name="Kenicer G."/>
            <person name="Young J.P.W."/>
            <person name="Reis V.M."/>
            <person name="Zilli J."/>
            <person name="James E.K."/>
        </authorList>
    </citation>
    <scope>NUCLEOTIDE SEQUENCE [LARGE SCALE GENOMIC DNA]</scope>
    <source>
        <strain evidence="4 5">JHI1651</strain>
    </source>
</reference>
<feature type="region of interest" description="Disordered" evidence="2">
    <location>
        <begin position="76"/>
        <end position="99"/>
    </location>
</feature>
<dbReference type="SUPFAM" id="SSF47413">
    <property type="entry name" value="lambda repressor-like DNA-binding domains"/>
    <property type="match status" value="1"/>
</dbReference>
<comment type="caution">
    <text evidence="4">The sequence shown here is derived from an EMBL/GenBank/DDBJ whole genome shotgun (WGS) entry which is preliminary data.</text>
</comment>
<dbReference type="InterPro" id="IPR001387">
    <property type="entry name" value="Cro/C1-type_HTH"/>
</dbReference>
<proteinExistence type="predicted"/>
<evidence type="ECO:0000313" key="4">
    <source>
        <dbReference type="EMBL" id="MEO1752503.1"/>
    </source>
</evidence>
<dbReference type="Pfam" id="PF01381">
    <property type="entry name" value="HTH_3"/>
    <property type="match status" value="1"/>
</dbReference>
<protein>
    <submittedName>
        <fullName evidence="4">Helix-turn-helix transcriptional regulator</fullName>
    </submittedName>
</protein>
<dbReference type="RefSeq" id="WP_107200696.1">
    <property type="nucleotide sequence ID" value="NZ_CP015958.1"/>
</dbReference>
<dbReference type="PANTHER" id="PTHR46797:SF1">
    <property type="entry name" value="METHYLPHOSPHONATE SYNTHASE"/>
    <property type="match status" value="1"/>
</dbReference>
<accession>A0ABV0DN34</accession>
<sequence>MEAAEAFGAVLRARRLAANLTQEQLGFEAEIQRVYVSKLELGQAQPTLSMLLTLARALDCTASDLVAAVEQHMATAHTRRKSGQGPKRVRVRVNAKPQK</sequence>
<dbReference type="Gene3D" id="1.10.260.40">
    <property type="entry name" value="lambda repressor-like DNA-binding domains"/>
    <property type="match status" value="1"/>
</dbReference>
<feature type="domain" description="HTH cro/C1-type" evidence="3">
    <location>
        <begin position="11"/>
        <end position="65"/>
    </location>
</feature>
<organism evidence="4 5">
    <name type="scientific">Paraburkholderia caribensis</name>
    <dbReference type="NCBI Taxonomy" id="75105"/>
    <lineage>
        <taxon>Bacteria</taxon>
        <taxon>Pseudomonadati</taxon>
        <taxon>Pseudomonadota</taxon>
        <taxon>Betaproteobacteria</taxon>
        <taxon>Burkholderiales</taxon>
        <taxon>Burkholderiaceae</taxon>
        <taxon>Paraburkholderia</taxon>
    </lineage>
</organism>
<evidence type="ECO:0000256" key="1">
    <source>
        <dbReference type="ARBA" id="ARBA00023125"/>
    </source>
</evidence>
<keyword evidence="1" id="KW-0238">DNA-binding</keyword>
<name>A0ABV0DN34_9BURK</name>
<dbReference type="PROSITE" id="PS50943">
    <property type="entry name" value="HTH_CROC1"/>
    <property type="match status" value="1"/>
</dbReference>
<dbReference type="InterPro" id="IPR050807">
    <property type="entry name" value="TransReg_Diox_bact_type"/>
</dbReference>
<dbReference type="SMART" id="SM00530">
    <property type="entry name" value="HTH_XRE"/>
    <property type="match status" value="1"/>
</dbReference>
<feature type="compositionally biased region" description="Basic residues" evidence="2">
    <location>
        <begin position="77"/>
        <end position="99"/>
    </location>
</feature>